<dbReference type="InterPro" id="IPR041657">
    <property type="entry name" value="HTH_17"/>
</dbReference>
<dbReference type="Pfam" id="PF12728">
    <property type="entry name" value="HTH_17"/>
    <property type="match status" value="1"/>
</dbReference>
<dbReference type="InterPro" id="IPR009061">
    <property type="entry name" value="DNA-bd_dom_put_sf"/>
</dbReference>
<dbReference type="OrthoDB" id="4746683at2"/>
<reference evidence="2 3" key="1">
    <citation type="submission" date="2016-10" db="EMBL/GenBank/DDBJ databases">
        <authorList>
            <person name="de Groot N.N."/>
        </authorList>
    </citation>
    <scope>NUCLEOTIDE SEQUENCE [LARGE SCALE GENOMIC DNA]</scope>
    <source>
        <strain evidence="3">P4-7,KCTC 19426,CECT 7604</strain>
    </source>
</reference>
<accession>A0A1H0Q0H8</accession>
<evidence type="ECO:0000313" key="2">
    <source>
        <dbReference type="EMBL" id="SDP10931.1"/>
    </source>
</evidence>
<organism evidence="2 3">
    <name type="scientific">Nakamurella panacisegetis</name>
    <dbReference type="NCBI Taxonomy" id="1090615"/>
    <lineage>
        <taxon>Bacteria</taxon>
        <taxon>Bacillati</taxon>
        <taxon>Actinomycetota</taxon>
        <taxon>Actinomycetes</taxon>
        <taxon>Nakamurellales</taxon>
        <taxon>Nakamurellaceae</taxon>
        <taxon>Nakamurella</taxon>
    </lineage>
</organism>
<proteinExistence type="predicted"/>
<sequence length="72" mass="8133">MTSTARSTKVAAQGVDPLAERYLTVTEVAERLNMSEWYVGDRARRGEIPSIKFGRRRMYAPAAIRTYLARLG</sequence>
<dbReference type="AlphaFoldDB" id="A0A1H0Q0H8"/>
<gene>
    <name evidence="2" type="ORF">SAMN04515671_2955</name>
</gene>
<dbReference type="Proteomes" id="UP000198741">
    <property type="component" value="Chromosome I"/>
</dbReference>
<name>A0A1H0Q0H8_9ACTN</name>
<dbReference type="GO" id="GO:0003677">
    <property type="term" value="F:DNA binding"/>
    <property type="evidence" value="ECO:0007669"/>
    <property type="project" value="InterPro"/>
</dbReference>
<feature type="domain" description="Helix-turn-helix" evidence="1">
    <location>
        <begin position="22"/>
        <end position="70"/>
    </location>
</feature>
<dbReference type="NCBIfam" id="TIGR01764">
    <property type="entry name" value="excise"/>
    <property type="match status" value="1"/>
</dbReference>
<evidence type="ECO:0000313" key="3">
    <source>
        <dbReference type="Proteomes" id="UP000198741"/>
    </source>
</evidence>
<dbReference type="EMBL" id="LT629710">
    <property type="protein sequence ID" value="SDP10931.1"/>
    <property type="molecule type" value="Genomic_DNA"/>
</dbReference>
<dbReference type="RefSeq" id="WP_090477025.1">
    <property type="nucleotide sequence ID" value="NZ_LT629710.1"/>
</dbReference>
<evidence type="ECO:0000259" key="1">
    <source>
        <dbReference type="Pfam" id="PF12728"/>
    </source>
</evidence>
<protein>
    <submittedName>
        <fullName evidence="2">DNA binding domain-containing protein, excisionase family</fullName>
    </submittedName>
</protein>
<keyword evidence="3" id="KW-1185">Reference proteome</keyword>
<dbReference type="STRING" id="1090615.SAMN04515671_2955"/>
<dbReference type="SUPFAM" id="SSF46955">
    <property type="entry name" value="Putative DNA-binding domain"/>
    <property type="match status" value="1"/>
</dbReference>
<dbReference type="InterPro" id="IPR010093">
    <property type="entry name" value="SinI_DNA-bd"/>
</dbReference>